<organism evidence="3 4">
    <name type="scientific">Nocardiopsis alba</name>
    <dbReference type="NCBI Taxonomy" id="53437"/>
    <lineage>
        <taxon>Bacteria</taxon>
        <taxon>Bacillati</taxon>
        <taxon>Actinomycetota</taxon>
        <taxon>Actinomycetes</taxon>
        <taxon>Streptosporangiales</taxon>
        <taxon>Nocardiopsidaceae</taxon>
        <taxon>Nocardiopsis</taxon>
    </lineage>
</organism>
<name>A0ABV5E1Z4_9ACTN</name>
<dbReference type="GO" id="GO:0016491">
    <property type="term" value="F:oxidoreductase activity"/>
    <property type="evidence" value="ECO:0007669"/>
    <property type="project" value="UniProtKB-KW"/>
</dbReference>
<dbReference type="EMBL" id="JAYMRS010000015">
    <property type="protein sequence ID" value="MFB8770856.1"/>
    <property type="molecule type" value="Genomic_DNA"/>
</dbReference>
<protein>
    <submittedName>
        <fullName evidence="3">Oxygenase MpaB family protein</fullName>
        <ecNumber evidence="3">1.-.-.-</ecNumber>
    </submittedName>
</protein>
<accession>A0ABV5E1Z4</accession>
<reference evidence="3 4" key="1">
    <citation type="submission" date="2024-01" db="EMBL/GenBank/DDBJ databases">
        <title>Genome mining of biosynthetic gene clusters to explore secondary metabolites of Streptomyces sp.</title>
        <authorList>
            <person name="Baig A."/>
            <person name="Ajitkumar Shintre N."/>
            <person name="Kumar H."/>
            <person name="Anbarasu A."/>
            <person name="Ramaiah S."/>
        </authorList>
    </citation>
    <scope>NUCLEOTIDE SEQUENCE [LARGE SCALE GENOMIC DNA]</scope>
    <source>
        <strain evidence="3 4">A01</strain>
    </source>
</reference>
<comment type="caution">
    <text evidence="3">The sequence shown here is derived from an EMBL/GenBank/DDBJ whole genome shotgun (WGS) entry which is preliminary data.</text>
</comment>
<feature type="region of interest" description="Disordered" evidence="1">
    <location>
        <begin position="253"/>
        <end position="273"/>
    </location>
</feature>
<dbReference type="Pfam" id="PF09995">
    <property type="entry name" value="MPAB_Lcp_cat"/>
    <property type="match status" value="1"/>
</dbReference>
<dbReference type="InterPro" id="IPR018713">
    <property type="entry name" value="MPAB/Lcp_cat_dom"/>
</dbReference>
<evidence type="ECO:0000313" key="4">
    <source>
        <dbReference type="Proteomes" id="UP001585053"/>
    </source>
</evidence>
<evidence type="ECO:0000259" key="2">
    <source>
        <dbReference type="Pfam" id="PF09995"/>
    </source>
</evidence>
<dbReference type="RefSeq" id="WP_357228921.1">
    <property type="nucleotide sequence ID" value="NZ_JAYMRS010000015.1"/>
</dbReference>
<proteinExistence type="predicted"/>
<dbReference type="EC" id="1.-.-.-" evidence="3"/>
<keyword evidence="4" id="KW-1185">Reference proteome</keyword>
<gene>
    <name evidence="3" type="ORF">VSQ78_24395</name>
</gene>
<keyword evidence="3" id="KW-0560">Oxidoreductase</keyword>
<sequence>MDPSDESMLRRTGGEAGILAGAGYAVLLQIAHPDVARGVADHSDFASRPLDRLRGTLYYVYGVSLGTEEERARVGAIVRALHRKVRGPGYDALDPELLLWVAATLYHSGARLYELVLGERSEQERELLLRESARYGTSLGLPEEHWPASLEEFEKYWERACARLEVGPEARTLARDLFRPNNRLLWPLTAAQRFISGGLLPPDLREAFGIPWSPAHQRRFDRLFRMVGAVYPRLPRGVRTLPSTLYLRSMRRGGGWKKRRRGSGSAGRRARVS</sequence>
<dbReference type="PANTHER" id="PTHR36151:SF3">
    <property type="entry name" value="ER-BOUND OXYGENASE MPAB_MPAB'_RUBBER OXYGENASE CATALYTIC DOMAIN-CONTAINING PROTEIN"/>
    <property type="match status" value="1"/>
</dbReference>
<evidence type="ECO:0000313" key="3">
    <source>
        <dbReference type="EMBL" id="MFB8770856.1"/>
    </source>
</evidence>
<dbReference type="Proteomes" id="UP001585053">
    <property type="component" value="Unassembled WGS sequence"/>
</dbReference>
<dbReference type="PANTHER" id="PTHR36151">
    <property type="entry name" value="BLR2777 PROTEIN"/>
    <property type="match status" value="1"/>
</dbReference>
<evidence type="ECO:0000256" key="1">
    <source>
        <dbReference type="SAM" id="MobiDB-lite"/>
    </source>
</evidence>
<feature type="domain" description="ER-bound oxygenase mpaB/mpaB'/Rubber oxygenase catalytic" evidence="2">
    <location>
        <begin position="11"/>
        <end position="228"/>
    </location>
</feature>